<dbReference type="PANTHER" id="PTHR24104">
    <property type="entry name" value="E3 UBIQUITIN-PROTEIN LIGASE NHLRC1-RELATED"/>
    <property type="match status" value="1"/>
</dbReference>
<dbReference type="SUPFAM" id="SSF81296">
    <property type="entry name" value="E set domains"/>
    <property type="match status" value="1"/>
</dbReference>
<dbReference type="InterPro" id="IPR001258">
    <property type="entry name" value="NHL_repeat"/>
</dbReference>
<proteinExistence type="predicted"/>
<feature type="repeat" description="Filamin" evidence="2">
    <location>
        <begin position="288"/>
        <end position="318"/>
    </location>
</feature>
<comment type="caution">
    <text evidence="5">The sequence shown here is derived from an EMBL/GenBank/DDBJ whole genome shotgun (WGS) entry which is preliminary data.</text>
</comment>
<name>A0A3M7PV93_BRAPC</name>
<dbReference type="Gene3D" id="2.120.10.30">
    <property type="entry name" value="TolB, C-terminal domain"/>
    <property type="match status" value="2"/>
</dbReference>
<reference evidence="5 6" key="1">
    <citation type="journal article" date="2018" name="Sci. Rep.">
        <title>Genomic signatures of local adaptation to the degree of environmental predictability in rotifers.</title>
        <authorList>
            <person name="Franch-Gras L."/>
            <person name="Hahn C."/>
            <person name="Garcia-Roger E.M."/>
            <person name="Carmona M.J."/>
            <person name="Serra M."/>
            <person name="Gomez A."/>
        </authorList>
    </citation>
    <scope>NUCLEOTIDE SEQUENCE [LARGE SCALE GENOMIC DNA]</scope>
    <source>
        <strain evidence="5">HYR1</strain>
    </source>
</reference>
<protein>
    <submittedName>
        <fullName evidence="5">Tripartite motif-containing 3-like isoform X1</fullName>
    </submittedName>
</protein>
<sequence length="804" mass="92145">MPIDNLESTGNDQSDINTFKEQYNQFLQNLIEKKNELSSHQETLTNTYQAKKATLLTQIDSSTQKKVSQLDFLFSKIFEKLESGVHEINLRKQELEAQFQQFEHFELLLEVAKNKNDNEFNEDDALMINDYVEAELIESSINLSENEKRMKMKENATTIEQLINENLMADNLLDEILNGTLEINELNIENVEISVEDLVAPNQALCSLDLVDSTQFKMETELCENFSFRKNAKCYITFSFPENTELRNAENSKNLHKYLKIEIFDSHKNPVSFELKEKVNPGIHFIRVYFIPQSIGIFQLHIHYKNNPIPHSPFHFVVMTEALQQPSLSVPDATLSSSSTSATNFSSDGYQVHNDSSINLTLFGPPVKRSEAINAQKPPSLPSLNAGRGRLLKMNTSNHGTGSLFWNKSVTENPLSLCSPYKRKSPEINTDSNNNQFVNEEQMDTEDSNGSSKLPKLVMAQKTLNSNQLKSNDYPSMYPKINILSSYLRRFLNGPNRWHLDQIPPLKAQFQRKFTNLNYPIGLRSCSMRNWLIVCDNGSNSVKIFEKSTGELIRQIEEDHLVKLRRPSAVLLCERKSEMYVKDDKEIFVFDLEQNCKMVRKFGSGILRKPYGLAYDDQENVVCVDADIRNPLVHVFDKQSGFLISSKAYHPTMKLFANSHVLNQRFGQSGILAQRMQAFDKTKVRFICSNKNSVYSSDLGRSIVYKTNLDGHIEMAFGFHGKQRGELFEPSGIFVDEDGQAILVGDSKNDRLQIYDQNGIYRCDIMFLGEKIVRPSDIYIDHEGYLYVSCFIQHCVKKYKLTTD</sequence>
<feature type="repeat" description="NHL" evidence="3">
    <location>
        <begin position="717"/>
        <end position="758"/>
    </location>
</feature>
<evidence type="ECO:0000256" key="4">
    <source>
        <dbReference type="SAM" id="Coils"/>
    </source>
</evidence>
<dbReference type="InterPro" id="IPR011042">
    <property type="entry name" value="6-blade_b-propeller_TolB-like"/>
</dbReference>
<dbReference type="PANTHER" id="PTHR24104:SF25">
    <property type="entry name" value="PROTEIN LIN-41"/>
    <property type="match status" value="1"/>
</dbReference>
<dbReference type="InterPro" id="IPR050952">
    <property type="entry name" value="TRIM-NHL_E3_ligases"/>
</dbReference>
<dbReference type="SUPFAM" id="SSF101898">
    <property type="entry name" value="NHL repeat"/>
    <property type="match status" value="1"/>
</dbReference>
<dbReference type="OrthoDB" id="342730at2759"/>
<gene>
    <name evidence="5" type="ORF">BpHYR1_011168</name>
</gene>
<dbReference type="InterPro" id="IPR013783">
    <property type="entry name" value="Ig-like_fold"/>
</dbReference>
<evidence type="ECO:0000256" key="2">
    <source>
        <dbReference type="PROSITE-ProRule" id="PRU00087"/>
    </source>
</evidence>
<evidence type="ECO:0000313" key="6">
    <source>
        <dbReference type="Proteomes" id="UP000276133"/>
    </source>
</evidence>
<dbReference type="GO" id="GO:0061630">
    <property type="term" value="F:ubiquitin protein ligase activity"/>
    <property type="evidence" value="ECO:0007669"/>
    <property type="project" value="TreeGrafter"/>
</dbReference>
<dbReference type="GO" id="GO:0043161">
    <property type="term" value="P:proteasome-mediated ubiquitin-dependent protein catabolic process"/>
    <property type="evidence" value="ECO:0007669"/>
    <property type="project" value="TreeGrafter"/>
</dbReference>
<dbReference type="AlphaFoldDB" id="A0A3M7PV93"/>
<dbReference type="EMBL" id="REGN01008738">
    <property type="protein sequence ID" value="RNA02859.1"/>
    <property type="molecule type" value="Genomic_DNA"/>
</dbReference>
<dbReference type="STRING" id="10195.A0A3M7PV93"/>
<accession>A0A3M7PV93</accession>
<dbReference type="GO" id="GO:0008270">
    <property type="term" value="F:zinc ion binding"/>
    <property type="evidence" value="ECO:0007669"/>
    <property type="project" value="UniProtKB-KW"/>
</dbReference>
<organism evidence="5 6">
    <name type="scientific">Brachionus plicatilis</name>
    <name type="common">Marine rotifer</name>
    <name type="synonym">Brachionus muelleri</name>
    <dbReference type="NCBI Taxonomy" id="10195"/>
    <lineage>
        <taxon>Eukaryota</taxon>
        <taxon>Metazoa</taxon>
        <taxon>Spiralia</taxon>
        <taxon>Gnathifera</taxon>
        <taxon>Rotifera</taxon>
        <taxon>Eurotatoria</taxon>
        <taxon>Monogononta</taxon>
        <taxon>Pseudotrocha</taxon>
        <taxon>Ploima</taxon>
        <taxon>Brachionidae</taxon>
        <taxon>Brachionus</taxon>
    </lineage>
</organism>
<keyword evidence="1" id="KW-0677">Repeat</keyword>
<feature type="coiled-coil region" evidence="4">
    <location>
        <begin position="16"/>
        <end position="47"/>
    </location>
</feature>
<dbReference type="PROSITE" id="PS50194">
    <property type="entry name" value="FILAMIN_REPEAT"/>
    <property type="match status" value="1"/>
</dbReference>
<dbReference type="GO" id="GO:0000209">
    <property type="term" value="P:protein polyubiquitination"/>
    <property type="evidence" value="ECO:0007669"/>
    <property type="project" value="TreeGrafter"/>
</dbReference>
<evidence type="ECO:0000256" key="1">
    <source>
        <dbReference type="ARBA" id="ARBA00022737"/>
    </source>
</evidence>
<dbReference type="Proteomes" id="UP000276133">
    <property type="component" value="Unassembled WGS sequence"/>
</dbReference>
<dbReference type="PROSITE" id="PS51125">
    <property type="entry name" value="NHL"/>
    <property type="match status" value="1"/>
</dbReference>
<dbReference type="InterPro" id="IPR017868">
    <property type="entry name" value="Filamin/ABP280_repeat-like"/>
</dbReference>
<dbReference type="InterPro" id="IPR014756">
    <property type="entry name" value="Ig_E-set"/>
</dbReference>
<keyword evidence="6" id="KW-1185">Reference proteome</keyword>
<evidence type="ECO:0000313" key="5">
    <source>
        <dbReference type="EMBL" id="RNA02859.1"/>
    </source>
</evidence>
<dbReference type="Gene3D" id="2.60.40.10">
    <property type="entry name" value="Immunoglobulins"/>
    <property type="match status" value="1"/>
</dbReference>
<keyword evidence="4" id="KW-0175">Coiled coil</keyword>
<evidence type="ECO:0000256" key="3">
    <source>
        <dbReference type="PROSITE-ProRule" id="PRU00504"/>
    </source>
</evidence>